<dbReference type="EMBL" id="WNZX01000003">
    <property type="protein sequence ID" value="MUG70224.1"/>
    <property type="molecule type" value="Genomic_DNA"/>
</dbReference>
<accession>A0A7X3CSP9</accession>
<evidence type="ECO:0000313" key="2">
    <source>
        <dbReference type="Proteomes" id="UP000450917"/>
    </source>
</evidence>
<evidence type="ECO:0000313" key="1">
    <source>
        <dbReference type="EMBL" id="MUG70224.1"/>
    </source>
</evidence>
<comment type="caution">
    <text evidence="1">The sequence shown here is derived from an EMBL/GenBank/DDBJ whole genome shotgun (WGS) entry which is preliminary data.</text>
</comment>
<name>A0A7X3CSP9_9BACL</name>
<dbReference type="AlphaFoldDB" id="A0A7X3CSP9"/>
<sequence>MPPLKTYEGFKERFEEMQDLSFDCYRTDPQLFGIIDSLVRLGGMLTESAPETYVRSQLETAYNGLKKYKEERMSSL</sequence>
<reference evidence="1 2" key="1">
    <citation type="submission" date="2019-11" db="EMBL/GenBank/DDBJ databases">
        <title>Draft genome sequences of five Paenibacillus species of dairy origin.</title>
        <authorList>
            <person name="Olajide A.M."/>
            <person name="Chen S."/>
            <person name="Lapointe G."/>
        </authorList>
    </citation>
    <scope>NUCLEOTIDE SEQUENCE [LARGE SCALE GENOMIC DNA]</scope>
    <source>
        <strain evidence="1 2">2CS3</strain>
    </source>
</reference>
<keyword evidence="2" id="KW-1185">Reference proteome</keyword>
<dbReference type="Proteomes" id="UP000450917">
    <property type="component" value="Unassembled WGS sequence"/>
</dbReference>
<dbReference type="RefSeq" id="WP_054799049.1">
    <property type="nucleotide sequence ID" value="NZ_JARTHJ010000128.1"/>
</dbReference>
<gene>
    <name evidence="1" type="ORF">GNP93_05975</name>
</gene>
<protein>
    <submittedName>
        <fullName evidence="1">Uncharacterized protein</fullName>
    </submittedName>
</protein>
<proteinExistence type="predicted"/>
<organism evidence="1 2">
    <name type="scientific">Paenibacillus validus</name>
    <dbReference type="NCBI Taxonomy" id="44253"/>
    <lineage>
        <taxon>Bacteria</taxon>
        <taxon>Bacillati</taxon>
        <taxon>Bacillota</taxon>
        <taxon>Bacilli</taxon>
        <taxon>Bacillales</taxon>
        <taxon>Paenibacillaceae</taxon>
        <taxon>Paenibacillus</taxon>
    </lineage>
</organism>